<dbReference type="InterPro" id="IPR004263">
    <property type="entry name" value="Exostosin"/>
</dbReference>
<dbReference type="VEuPathDB" id="VectorBase:GAUT033820"/>
<dbReference type="GO" id="GO:0015020">
    <property type="term" value="F:glucuronosyltransferase activity"/>
    <property type="evidence" value="ECO:0007669"/>
    <property type="project" value="TreeGrafter"/>
</dbReference>
<dbReference type="PANTHER" id="PTHR11062">
    <property type="entry name" value="EXOSTOSIN HEPARAN SULFATE GLYCOSYLTRANSFERASE -RELATED"/>
    <property type="match status" value="1"/>
</dbReference>
<evidence type="ECO:0000313" key="4">
    <source>
        <dbReference type="EnsemblMetazoa" id="GAUT033820-PA"/>
    </source>
</evidence>
<reference evidence="4" key="1">
    <citation type="submission" date="2020-05" db="UniProtKB">
        <authorList>
            <consortium name="EnsemblMetazoa"/>
        </authorList>
    </citation>
    <scope>IDENTIFICATION</scope>
    <source>
        <strain evidence="4">TTRI</strain>
    </source>
</reference>
<protein>
    <recommendedName>
        <fullName evidence="3">Exostosin GT47 domain-containing protein</fullName>
    </recommendedName>
</protein>
<dbReference type="GO" id="GO:0015012">
    <property type="term" value="P:heparan sulfate proteoglycan biosynthetic process"/>
    <property type="evidence" value="ECO:0007669"/>
    <property type="project" value="UniProtKB-ARBA"/>
</dbReference>
<dbReference type="GO" id="GO:0005794">
    <property type="term" value="C:Golgi apparatus"/>
    <property type="evidence" value="ECO:0007669"/>
    <property type="project" value="TreeGrafter"/>
</dbReference>
<dbReference type="Pfam" id="PF03016">
    <property type="entry name" value="Exostosin_GT47"/>
    <property type="match status" value="1"/>
</dbReference>
<evidence type="ECO:0000256" key="1">
    <source>
        <dbReference type="ARBA" id="ARBA00010271"/>
    </source>
</evidence>
<name>A0A1A9VDJ7_GLOAU</name>
<evidence type="ECO:0000256" key="2">
    <source>
        <dbReference type="SAM" id="MobiDB-lite"/>
    </source>
</evidence>
<evidence type="ECO:0000313" key="5">
    <source>
        <dbReference type="Proteomes" id="UP000078200"/>
    </source>
</evidence>
<accession>A0A1A9VDJ7</accession>
<feature type="domain" description="Exostosin GT47" evidence="3">
    <location>
        <begin position="152"/>
        <end position="321"/>
    </location>
</feature>
<organism evidence="4 5">
    <name type="scientific">Glossina austeni</name>
    <name type="common">Savannah tsetse fly</name>
    <dbReference type="NCBI Taxonomy" id="7395"/>
    <lineage>
        <taxon>Eukaryota</taxon>
        <taxon>Metazoa</taxon>
        <taxon>Ecdysozoa</taxon>
        <taxon>Arthropoda</taxon>
        <taxon>Hexapoda</taxon>
        <taxon>Insecta</taxon>
        <taxon>Pterygota</taxon>
        <taxon>Neoptera</taxon>
        <taxon>Endopterygota</taxon>
        <taxon>Diptera</taxon>
        <taxon>Brachycera</taxon>
        <taxon>Muscomorpha</taxon>
        <taxon>Hippoboscoidea</taxon>
        <taxon>Glossinidae</taxon>
        <taxon>Glossina</taxon>
    </lineage>
</organism>
<keyword evidence="5" id="KW-1185">Reference proteome</keyword>
<evidence type="ECO:0000259" key="3">
    <source>
        <dbReference type="Pfam" id="PF03016"/>
    </source>
</evidence>
<dbReference type="GO" id="GO:0008375">
    <property type="term" value="F:acetylglucosaminyltransferase activity"/>
    <property type="evidence" value="ECO:0007669"/>
    <property type="project" value="TreeGrafter"/>
</dbReference>
<dbReference type="PANTHER" id="PTHR11062:SF129">
    <property type="entry name" value="EXOSTOSIN-1"/>
    <property type="match status" value="1"/>
</dbReference>
<proteinExistence type="inferred from homology"/>
<dbReference type="Proteomes" id="UP000078200">
    <property type="component" value="Unassembled WGS sequence"/>
</dbReference>
<dbReference type="InterPro" id="IPR040911">
    <property type="entry name" value="Exostosin_GT47"/>
</dbReference>
<sequence>MHSRNSCGRQGKHFLCINLFCDESTLGSLLAEQSKVKYNQKSMTTYCYFGGYRLKTVPYHHRVSRLDPMLSSSIQNSNDFPGHLINYMLPASAKDGMGPLNEDVVEAALKTRNAFLSVSNAKLRPQGHLGDFPQLPCRMDTCFDFNKCYDEFLVYVYPPEPLNSLGASPPISSNYQKIITAIQESRYYTTDPERACLFVLGIDTLDRDSLSEDYVRNVPSRLARLSYWNNGKNHVIFNLYSGTWPDYVENSLGFDTGEAILAKASMSVQQLRPGFDISIPLFHKQFPLRAGSTGLAVSMNFPLNKKYLLAFKGKRNCVQYDIKIKDYGIQRRFMWKQMDGAVDGFLSRMISRTRVAKNVVGSYVSKENSTKSALDYLPIETTRETKVINMRPSKKFVKFSAFSSNPLAASSYKVTSMNPQKLRQIEREQELIAEGHVNKIEDNNFAVNRSSVNKAARKKEDHTVTVSHENNTIREHTDNWEPIIEPATSHYLSSTFKPSNKALLHTSIVGELPPQPEKIFYSPTQNPNEIKQGNKSIISHFYEVTENVVEETVNQPVAYDRHSPPYDRHSPPYDRRSPTEFLLPTGSDITVTSLHQNTNRHFTQRIFERHKEKLHYTTTERPNYQTMFLDIVRKHSEKSSNVTMNLPLENTPSNLTKNVDLIAVPIKRREREKRRQQPSHYQSSIGIIENGKKIGMQKPSTTNSTFEKTFRNNISKKNNEYDRQRGSVKFNNKVAIEEF</sequence>
<comment type="similarity">
    <text evidence="1">Belongs to the glycosyltransferase 47 family.</text>
</comment>
<feature type="region of interest" description="Disordered" evidence="2">
    <location>
        <begin position="669"/>
        <end position="689"/>
    </location>
</feature>
<dbReference type="AlphaFoldDB" id="A0A1A9VDJ7"/>
<dbReference type="EnsemblMetazoa" id="GAUT033820-RA">
    <property type="protein sequence ID" value="GAUT033820-PA"/>
    <property type="gene ID" value="GAUT033820"/>
</dbReference>
<dbReference type="STRING" id="7395.A0A1A9VDJ7"/>